<organism evidence="1 2">
    <name type="scientific">Stegodyphus mimosarum</name>
    <name type="common">African social velvet spider</name>
    <dbReference type="NCBI Taxonomy" id="407821"/>
    <lineage>
        <taxon>Eukaryota</taxon>
        <taxon>Metazoa</taxon>
        <taxon>Ecdysozoa</taxon>
        <taxon>Arthropoda</taxon>
        <taxon>Chelicerata</taxon>
        <taxon>Arachnida</taxon>
        <taxon>Araneae</taxon>
        <taxon>Araneomorphae</taxon>
        <taxon>Entelegynae</taxon>
        <taxon>Eresoidea</taxon>
        <taxon>Eresidae</taxon>
        <taxon>Stegodyphus</taxon>
    </lineage>
</organism>
<gene>
    <name evidence="1" type="ORF">X975_03600</name>
</gene>
<dbReference type="EMBL" id="KK122277">
    <property type="protein sequence ID" value="KFM82385.1"/>
    <property type="molecule type" value="Genomic_DNA"/>
</dbReference>
<evidence type="ECO:0000313" key="2">
    <source>
        <dbReference type="Proteomes" id="UP000054359"/>
    </source>
</evidence>
<dbReference type="AlphaFoldDB" id="A0A087UYE6"/>
<reference evidence="1 2" key="1">
    <citation type="submission" date="2013-11" db="EMBL/GenBank/DDBJ databases">
        <title>Genome sequencing of Stegodyphus mimosarum.</title>
        <authorList>
            <person name="Bechsgaard J."/>
        </authorList>
    </citation>
    <scope>NUCLEOTIDE SEQUENCE [LARGE SCALE GENOMIC DNA]</scope>
</reference>
<name>A0A087UYE6_STEMI</name>
<accession>A0A087UYE6</accession>
<dbReference type="Proteomes" id="UP000054359">
    <property type="component" value="Unassembled WGS sequence"/>
</dbReference>
<protein>
    <submittedName>
        <fullName evidence="1">Uncharacterized protein</fullName>
    </submittedName>
</protein>
<proteinExistence type="predicted"/>
<sequence length="48" mass="5575">MSLRKKRQLVPVLDWCYKPCRSAGNLSFIGLILTLMCRRFPVILRLPA</sequence>
<keyword evidence="2" id="KW-1185">Reference proteome</keyword>
<feature type="non-terminal residue" evidence="1">
    <location>
        <position position="48"/>
    </location>
</feature>
<evidence type="ECO:0000313" key="1">
    <source>
        <dbReference type="EMBL" id="KFM82385.1"/>
    </source>
</evidence>